<dbReference type="Pfam" id="PF03966">
    <property type="entry name" value="Trm112p"/>
    <property type="match status" value="1"/>
</dbReference>
<dbReference type="EMBL" id="CAEZWJ010000065">
    <property type="protein sequence ID" value="CAB4663089.1"/>
    <property type="molecule type" value="Genomic_DNA"/>
</dbReference>
<dbReference type="PANTHER" id="PTHR33505">
    <property type="entry name" value="ZGC:162634"/>
    <property type="match status" value="1"/>
</dbReference>
<protein>
    <submittedName>
        <fullName evidence="1">Unannotated protein</fullName>
    </submittedName>
</protein>
<evidence type="ECO:0000313" key="1">
    <source>
        <dbReference type="EMBL" id="CAB4663089.1"/>
    </source>
</evidence>
<dbReference type="PANTHER" id="PTHR33505:SF4">
    <property type="entry name" value="PROTEIN PREY, MITOCHONDRIAL"/>
    <property type="match status" value="1"/>
</dbReference>
<dbReference type="GO" id="GO:0005829">
    <property type="term" value="C:cytosol"/>
    <property type="evidence" value="ECO:0007669"/>
    <property type="project" value="TreeGrafter"/>
</dbReference>
<accession>A0A6J6LQH8</accession>
<dbReference type="Gene3D" id="2.20.25.10">
    <property type="match status" value="1"/>
</dbReference>
<organism evidence="1">
    <name type="scientific">freshwater metagenome</name>
    <dbReference type="NCBI Taxonomy" id="449393"/>
    <lineage>
        <taxon>unclassified sequences</taxon>
        <taxon>metagenomes</taxon>
        <taxon>ecological metagenomes</taxon>
    </lineage>
</organism>
<gene>
    <name evidence="1" type="ORF">UFOPK2214_01374</name>
</gene>
<reference evidence="1" key="1">
    <citation type="submission" date="2020-05" db="EMBL/GenBank/DDBJ databases">
        <authorList>
            <person name="Chiriac C."/>
            <person name="Salcher M."/>
            <person name="Ghai R."/>
            <person name="Kavagutti S V."/>
        </authorList>
    </citation>
    <scope>NUCLEOTIDE SEQUENCE</scope>
</reference>
<dbReference type="HAMAP" id="MF_01187">
    <property type="entry name" value="UPF0434"/>
    <property type="match status" value="1"/>
</dbReference>
<sequence>MTNNDKDSLLNIDPALLAILACPEDKGPLWFVGSESLLFNPRLQRSYPVIDGIPVMLIQESSAVTDTEAQRLQGIISAQGLNPTF</sequence>
<name>A0A6J6LQH8_9ZZZZ</name>
<dbReference type="SUPFAM" id="SSF158997">
    <property type="entry name" value="Trm112p-like"/>
    <property type="match status" value="1"/>
</dbReference>
<dbReference type="InterPro" id="IPR005651">
    <property type="entry name" value="Trm112-like"/>
</dbReference>
<proteinExistence type="inferred from homology"/>
<dbReference type="AlphaFoldDB" id="A0A6J6LQH8"/>